<dbReference type="eggNOG" id="COG0666">
    <property type="taxonomic scope" value="Bacteria"/>
</dbReference>
<evidence type="ECO:0000313" key="6">
    <source>
        <dbReference type="Proteomes" id="UP000007435"/>
    </source>
</evidence>
<dbReference type="InterPro" id="IPR036770">
    <property type="entry name" value="Ankyrin_rpt-contain_sf"/>
</dbReference>
<feature type="signal peptide" evidence="4">
    <location>
        <begin position="1"/>
        <end position="18"/>
    </location>
</feature>
<evidence type="ECO:0000256" key="4">
    <source>
        <dbReference type="SAM" id="SignalP"/>
    </source>
</evidence>
<organism evidence="5 6">
    <name type="scientific">Leadbetterella byssophila (strain DSM 17132 / JCM 16389 / KACC 11308 / NBRC 106382 / 4M15)</name>
    <dbReference type="NCBI Taxonomy" id="649349"/>
    <lineage>
        <taxon>Bacteria</taxon>
        <taxon>Pseudomonadati</taxon>
        <taxon>Bacteroidota</taxon>
        <taxon>Cytophagia</taxon>
        <taxon>Cytophagales</taxon>
        <taxon>Leadbetterellaceae</taxon>
        <taxon>Leadbetterella</taxon>
    </lineage>
</organism>
<dbReference type="KEGG" id="lby:Lbys_2560"/>
<reference evidence="5 6" key="2">
    <citation type="journal article" date="2011" name="Stand. Genomic Sci.">
        <title>Complete genome sequence of Leadbetterella byssophila type strain (4M15).</title>
        <authorList>
            <person name="Abt B."/>
            <person name="Teshima H."/>
            <person name="Lucas S."/>
            <person name="Lapidus A."/>
            <person name="Del Rio T.G."/>
            <person name="Nolan M."/>
            <person name="Tice H."/>
            <person name="Cheng J.F."/>
            <person name="Pitluck S."/>
            <person name="Liolios K."/>
            <person name="Pagani I."/>
            <person name="Ivanova N."/>
            <person name="Mavromatis K."/>
            <person name="Pati A."/>
            <person name="Tapia R."/>
            <person name="Han C."/>
            <person name="Goodwin L."/>
            <person name="Chen A."/>
            <person name="Palaniappan K."/>
            <person name="Land M."/>
            <person name="Hauser L."/>
            <person name="Chang Y.J."/>
            <person name="Jeffries C.D."/>
            <person name="Rohde M."/>
            <person name="Goker M."/>
            <person name="Tindall B.J."/>
            <person name="Detter J.C."/>
            <person name="Woyke T."/>
            <person name="Bristow J."/>
            <person name="Eisen J.A."/>
            <person name="Markowitz V."/>
            <person name="Hugenholtz P."/>
            <person name="Klenk H.P."/>
            <person name="Kyrpides N.C."/>
        </authorList>
    </citation>
    <scope>NUCLEOTIDE SEQUENCE [LARGE SCALE GENOMIC DNA]</scope>
    <source>
        <strain evidence="6">DSM 17132 / JCM 16389 / KACC 11308 / NBRC 106382 / 4M15</strain>
    </source>
</reference>
<dbReference type="PROSITE" id="PS50088">
    <property type="entry name" value="ANK_REPEAT"/>
    <property type="match status" value="6"/>
</dbReference>
<dbReference type="Gene3D" id="1.25.40.20">
    <property type="entry name" value="Ankyrin repeat-containing domain"/>
    <property type="match status" value="3"/>
</dbReference>
<dbReference type="SMART" id="SM00248">
    <property type="entry name" value="ANK"/>
    <property type="match status" value="8"/>
</dbReference>
<keyword evidence="6" id="KW-1185">Reference proteome</keyword>
<evidence type="ECO:0000313" key="5">
    <source>
        <dbReference type="EMBL" id="ADQ18222.1"/>
    </source>
</evidence>
<dbReference type="RefSeq" id="WP_013409260.1">
    <property type="nucleotide sequence ID" value="NC_014655.1"/>
</dbReference>
<dbReference type="PANTHER" id="PTHR24198">
    <property type="entry name" value="ANKYRIN REPEAT AND PROTEIN KINASE DOMAIN-CONTAINING PROTEIN"/>
    <property type="match status" value="1"/>
</dbReference>
<sequence length="490" mass="52630">MRKVIVALFLAASLSATAQQSNNIFLSGDYWKANPDLSTVKADIAKGFNPSESNSNSFDVTTMAINGGASLDVVKFLVNQEGNGVKKKTHNSRTYLQWAASKGNLELVQWLIAQGSDVNHKDSHGQSIAQFAAGGNKNTAVFDALFKAGVNPKERGENGVTLMQLAVPSDTELKMTDYFTSKGLSIHDKDDNGASLTDYAAKQGNKELMEKLMKKGVKPTNNALFMATAGTRAGTNGLPFFQYLVEDLKLDPKARNANGETLLHPLVRRSNPDVLQYFMNKGIDFGTADKEGNTLLMLASGGRDLNLVKTLLEKVNNLNAINSNGESALTRAVASGTPEIVEFLLSKGADANIKNINGDNLASYWFNTLGRGPQSGDADTKLSLLKGAGVDLTAAQSNGSTLLHLAVSKENPTLIKKALELGVNVNAQDKDGMTALHKAALIAKNDKVLKLLLEAGAKKEVKNEFDETAYDLASENDFLKSNKVSVDFLK</sequence>
<dbReference type="PROSITE" id="PS50297">
    <property type="entry name" value="ANK_REP_REGION"/>
    <property type="match status" value="4"/>
</dbReference>
<dbReference type="SUPFAM" id="SSF48403">
    <property type="entry name" value="Ankyrin repeat"/>
    <property type="match status" value="2"/>
</dbReference>
<dbReference type="OrthoDB" id="2575953at2"/>
<protein>
    <submittedName>
        <fullName evidence="5">Ankyrin</fullName>
    </submittedName>
</protein>
<evidence type="ECO:0000256" key="2">
    <source>
        <dbReference type="ARBA" id="ARBA00023043"/>
    </source>
</evidence>
<proteinExistence type="predicted"/>
<keyword evidence="2 3" id="KW-0040">ANK repeat</keyword>
<feature type="repeat" description="ANK" evidence="3">
    <location>
        <begin position="324"/>
        <end position="356"/>
    </location>
</feature>
<dbReference type="Pfam" id="PF12796">
    <property type="entry name" value="Ank_2"/>
    <property type="match status" value="3"/>
</dbReference>
<feature type="repeat" description="ANK" evidence="3">
    <location>
        <begin position="431"/>
        <end position="464"/>
    </location>
</feature>
<evidence type="ECO:0000256" key="3">
    <source>
        <dbReference type="PROSITE-ProRule" id="PRU00023"/>
    </source>
</evidence>
<gene>
    <name evidence="5" type="ordered locus">Lbys_2560</name>
</gene>
<accession>E4RZ03</accession>
<reference key="1">
    <citation type="submission" date="2010-11" db="EMBL/GenBank/DDBJ databases">
        <title>The complete genome of Leadbetterella byssophila DSM 17132.</title>
        <authorList>
            <consortium name="US DOE Joint Genome Institute (JGI-PGF)"/>
            <person name="Lucas S."/>
            <person name="Copeland A."/>
            <person name="Lapidus A."/>
            <person name="Glavina del Rio T."/>
            <person name="Dalin E."/>
            <person name="Tice H."/>
            <person name="Bruce D."/>
            <person name="Goodwin L."/>
            <person name="Pitluck S."/>
            <person name="Kyrpides N."/>
            <person name="Mavromatis K."/>
            <person name="Ivanova N."/>
            <person name="Teshima H."/>
            <person name="Brettin T."/>
            <person name="Detter J.C."/>
            <person name="Han C."/>
            <person name="Tapia R."/>
            <person name="Land M."/>
            <person name="Hauser L."/>
            <person name="Markowitz V."/>
            <person name="Cheng J.-F."/>
            <person name="Hugenholtz P."/>
            <person name="Woyke T."/>
            <person name="Wu D."/>
            <person name="Tindall B."/>
            <person name="Pomrenke H.G."/>
            <person name="Brambilla E."/>
            <person name="Klenk H.-P."/>
            <person name="Eisen J.A."/>
        </authorList>
    </citation>
    <scope>NUCLEOTIDE SEQUENCE [LARGE SCALE GENOMIC DNA]</scope>
    <source>
        <strain>DSM 17132</strain>
    </source>
</reference>
<dbReference type="PRINTS" id="PR01415">
    <property type="entry name" value="ANKYRIN"/>
</dbReference>
<dbReference type="Proteomes" id="UP000007435">
    <property type="component" value="Chromosome"/>
</dbReference>
<feature type="chain" id="PRO_5003188312" evidence="4">
    <location>
        <begin position="19"/>
        <end position="490"/>
    </location>
</feature>
<dbReference type="HOGENOM" id="CLU_562507_0_0_10"/>
<feature type="repeat" description="ANK" evidence="3">
    <location>
        <begin position="291"/>
        <end position="323"/>
    </location>
</feature>
<dbReference type="PANTHER" id="PTHR24198:SF165">
    <property type="entry name" value="ANKYRIN REPEAT-CONTAINING PROTEIN-RELATED"/>
    <property type="match status" value="1"/>
</dbReference>
<feature type="repeat" description="ANK" evidence="3">
    <location>
        <begin position="258"/>
        <end position="290"/>
    </location>
</feature>
<keyword evidence="4" id="KW-0732">Signal</keyword>
<dbReference type="AlphaFoldDB" id="E4RZ03"/>
<dbReference type="InterPro" id="IPR002110">
    <property type="entry name" value="Ankyrin_rpt"/>
</dbReference>
<feature type="repeat" description="ANK" evidence="3">
    <location>
        <begin position="398"/>
        <end position="430"/>
    </location>
</feature>
<dbReference type="EMBL" id="CP002305">
    <property type="protein sequence ID" value="ADQ18222.1"/>
    <property type="molecule type" value="Genomic_DNA"/>
</dbReference>
<feature type="repeat" description="ANK" evidence="3">
    <location>
        <begin position="91"/>
        <end position="123"/>
    </location>
</feature>
<name>E4RZ03_LEAB4</name>
<evidence type="ECO:0000256" key="1">
    <source>
        <dbReference type="ARBA" id="ARBA00022737"/>
    </source>
</evidence>
<keyword evidence="1" id="KW-0677">Repeat</keyword>
<dbReference type="STRING" id="649349.Lbys_2560"/>